<dbReference type="GO" id="GO:0005227">
    <property type="term" value="F:calcium-activated cation channel activity"/>
    <property type="evidence" value="ECO:0007669"/>
    <property type="project" value="InterPro"/>
</dbReference>
<organism evidence="4 5">
    <name type="scientific">Phytophthora citrophthora</name>
    <dbReference type="NCBI Taxonomy" id="4793"/>
    <lineage>
        <taxon>Eukaryota</taxon>
        <taxon>Sar</taxon>
        <taxon>Stramenopiles</taxon>
        <taxon>Oomycota</taxon>
        <taxon>Peronosporomycetes</taxon>
        <taxon>Peronosporales</taxon>
        <taxon>Peronosporaceae</taxon>
        <taxon>Phytophthora</taxon>
    </lineage>
</organism>
<dbReference type="PANTHER" id="PTHR13018:SF83">
    <property type="entry name" value="RRM DOMAIN-CONTAINING PROTEIN"/>
    <property type="match status" value="1"/>
</dbReference>
<feature type="transmembrane region" description="Helical" evidence="2">
    <location>
        <begin position="911"/>
        <end position="935"/>
    </location>
</feature>
<accession>A0AAD9H072</accession>
<dbReference type="GO" id="GO:0005886">
    <property type="term" value="C:plasma membrane"/>
    <property type="evidence" value="ECO:0007669"/>
    <property type="project" value="TreeGrafter"/>
</dbReference>
<feature type="transmembrane region" description="Helical" evidence="2">
    <location>
        <begin position="182"/>
        <end position="201"/>
    </location>
</feature>
<keyword evidence="2" id="KW-0812">Transmembrane</keyword>
<evidence type="ECO:0000256" key="1">
    <source>
        <dbReference type="SAM" id="MobiDB-lite"/>
    </source>
</evidence>
<dbReference type="InterPro" id="IPR027815">
    <property type="entry name" value="CSC1/OSCA1-like_cyt"/>
</dbReference>
<proteinExistence type="predicted"/>
<feature type="domain" description="CSC1/OSCA1-like cytosolic" evidence="3">
    <location>
        <begin position="538"/>
        <end position="683"/>
    </location>
</feature>
<sequence length="1259" mass="141515">MVNKRTKNRQRASMTTQNLQTSVNRPERRHSEATASTKTSELSYAEPVIENVELLPPRQRLEKDVDVTALEEGGYKDGKKTFAMMSPRLDAQLGGYLPDCGTKELKYLSYAKVLRDRGMTHPMRYSSSRVDARGFAMPERYPLCSTDFGAHSFHHLPTDSIVLSQYGLGIALYFKYLKVMTWLFLVLVVISAPTLAVYIVGGGTSMAELTALARQGLPSVLGITSIGHLNEASSVCDQAIENAELSLTCSAGEIGFVKAVYSSYDSQGSCSCPERNKVAEGSGQCRGDSEGSDCPLDGPGCFLGVHPVSLQPCCSYSRSGVTKTPMFDKMRIRENEGCGSTKAQEIVEGLCLGKKSCTLNVSEAITYVWEPNVKYGTNCSTSPTIVTVDSVANITKEICETELNDDSDYSKCEPSKPRALIVYGRCFATRIDLSSAWSLKTIGWDSMSRREFLGLAVGCDIVCSLAFFGIVVWLRRKEKEAINHITQYQVKALDYTVQLVHLPHHDDLSLLRQEIRLHLEAVLSSAPPFAMELDRIRVADIQFGKSASRHLRLLTRRGAVVRHLEIAQQRHEKLQLLHGRLDQRVYTRREKRHLRAIHKLKVKLHHFNVKLEQWHAHHKRYNISQAVTAFVTFEEEEGFHRCLQEYPDLGWFHRLFQPHYKRLHGKRLRFRPAPDPTDIIWENLHYPFCERVCRQLFVALITLAVLFLSFVLIFLAKEQKSKLERQFGRPTSCPTQVLKTDVVQDELNKASGLVPYKALVECYCKSFLVDHSFRSMMYESFDNPETEGNDLLCRSWATTLVTTQVLSIASVLLVVAVNLILARILNGLVALEKHHTESSLVVSRVTKVFLAQFCNTALLMLVINANANYFSKATTVPETGTSNEGFSLGALQILDGEYSDFSADWYNDVGVALMLTMIINSFSTHTYVLANYIVLKARRFIDRGYSFDHSLTKQDTQRDLEALYRGPKFDLAARYAQSLTSIFITYMASSHLKSMPLLHFIGFGAMIMTYWADKFTFLRIARSPPLYDNKLATAAGALLPYAVLMHCLIAMWMFSNDRIFGSENDKEFKQATVNSTYSPGDGIPMFDGTRRGHLLSRVTRPQVVVLFSFFVAGCAIVVIRALLFEYVPALVRSILPALARLLEKPRVPKGIPNYFDAIPTVCLQEKVASGAQLLRPGLRAKYERALLRRLAQEEIMPKKVSKHGHSQAADRYNHANWIVGCHSYGSSGSNNPPISDNKEYVAKLAIDSHLSEEILDQIF</sequence>
<feature type="transmembrane region" description="Helical" evidence="2">
    <location>
        <begin position="845"/>
        <end position="863"/>
    </location>
</feature>
<dbReference type="AlphaFoldDB" id="A0AAD9H072"/>
<feature type="transmembrane region" description="Helical" evidence="2">
    <location>
        <begin position="696"/>
        <end position="716"/>
    </location>
</feature>
<keyword evidence="2" id="KW-0472">Membrane</keyword>
<feature type="compositionally biased region" description="Polar residues" evidence="1">
    <location>
        <begin position="11"/>
        <end position="24"/>
    </location>
</feature>
<evidence type="ECO:0000256" key="2">
    <source>
        <dbReference type="SAM" id="Phobius"/>
    </source>
</evidence>
<feature type="transmembrane region" description="Helical" evidence="2">
    <location>
        <begin position="1103"/>
        <end position="1123"/>
    </location>
</feature>
<keyword evidence="5" id="KW-1185">Reference proteome</keyword>
<dbReference type="Proteomes" id="UP001259832">
    <property type="component" value="Unassembled WGS sequence"/>
</dbReference>
<feature type="transmembrane region" description="Helical" evidence="2">
    <location>
        <begin position="805"/>
        <end position="825"/>
    </location>
</feature>
<keyword evidence="2" id="KW-1133">Transmembrane helix</keyword>
<evidence type="ECO:0000313" key="4">
    <source>
        <dbReference type="EMBL" id="KAK1947929.1"/>
    </source>
</evidence>
<dbReference type="Pfam" id="PF14703">
    <property type="entry name" value="PHM7_cyt"/>
    <property type="match status" value="1"/>
</dbReference>
<feature type="compositionally biased region" description="Polar residues" evidence="1">
    <location>
        <begin position="33"/>
        <end position="42"/>
    </location>
</feature>
<feature type="compositionally biased region" description="Basic residues" evidence="1">
    <location>
        <begin position="1"/>
        <end position="10"/>
    </location>
</feature>
<name>A0AAD9H072_9STRA</name>
<evidence type="ECO:0000259" key="3">
    <source>
        <dbReference type="Pfam" id="PF14703"/>
    </source>
</evidence>
<reference evidence="4" key="1">
    <citation type="submission" date="2023-08" db="EMBL/GenBank/DDBJ databases">
        <title>Reference Genome Resource for the Citrus Pathogen Phytophthora citrophthora.</title>
        <authorList>
            <person name="Moller H."/>
            <person name="Coetzee B."/>
            <person name="Rose L.J."/>
            <person name="Van Niekerk J.M."/>
        </authorList>
    </citation>
    <scope>NUCLEOTIDE SEQUENCE</scope>
    <source>
        <strain evidence="4">STE-U-9442</strain>
    </source>
</reference>
<dbReference type="EMBL" id="JASMQC010000001">
    <property type="protein sequence ID" value="KAK1947929.1"/>
    <property type="molecule type" value="Genomic_DNA"/>
</dbReference>
<comment type="caution">
    <text evidence="4">The sequence shown here is derived from an EMBL/GenBank/DDBJ whole genome shotgun (WGS) entry which is preliminary data.</text>
</comment>
<dbReference type="PANTHER" id="PTHR13018">
    <property type="entry name" value="PROBABLE MEMBRANE PROTEIN DUF221-RELATED"/>
    <property type="match status" value="1"/>
</dbReference>
<feature type="region of interest" description="Disordered" evidence="1">
    <location>
        <begin position="1"/>
        <end position="42"/>
    </location>
</feature>
<feature type="transmembrane region" description="Helical" evidence="2">
    <location>
        <begin position="995"/>
        <end position="1012"/>
    </location>
</feature>
<gene>
    <name evidence="4" type="ORF">P3T76_000219</name>
</gene>
<protein>
    <recommendedName>
        <fullName evidence="3">CSC1/OSCA1-like cytosolic domain-containing protein</fullName>
    </recommendedName>
</protein>
<feature type="transmembrane region" description="Helical" evidence="2">
    <location>
        <begin position="452"/>
        <end position="474"/>
    </location>
</feature>
<feature type="transmembrane region" description="Helical" evidence="2">
    <location>
        <begin position="1032"/>
        <end position="1054"/>
    </location>
</feature>
<dbReference type="InterPro" id="IPR045122">
    <property type="entry name" value="Csc1-like"/>
</dbReference>
<evidence type="ECO:0000313" key="5">
    <source>
        <dbReference type="Proteomes" id="UP001259832"/>
    </source>
</evidence>